<feature type="region of interest" description="Disordered" evidence="1">
    <location>
        <begin position="1"/>
        <end position="53"/>
    </location>
</feature>
<keyword evidence="3" id="KW-1185">Reference proteome</keyword>
<evidence type="ECO:0000313" key="2">
    <source>
        <dbReference type="EMBL" id="MEQ2306913.1"/>
    </source>
</evidence>
<evidence type="ECO:0000313" key="3">
    <source>
        <dbReference type="Proteomes" id="UP001469553"/>
    </source>
</evidence>
<dbReference type="Proteomes" id="UP001469553">
    <property type="component" value="Unassembled WGS sequence"/>
</dbReference>
<sequence>MHAGNLSSSSFLKSPSSTPSAGHSAFSDGRVFSASDPEPDEQGEPAESSDIVGLGASERHLSCSSVIFSFESSPLHSVVCCDQ</sequence>
<evidence type="ECO:0000256" key="1">
    <source>
        <dbReference type="SAM" id="MobiDB-lite"/>
    </source>
</evidence>
<dbReference type="EMBL" id="JAHRIP010066664">
    <property type="protein sequence ID" value="MEQ2306913.1"/>
    <property type="molecule type" value="Genomic_DNA"/>
</dbReference>
<feature type="compositionally biased region" description="Low complexity" evidence="1">
    <location>
        <begin position="1"/>
        <end position="20"/>
    </location>
</feature>
<accession>A0ABV0ZKZ7</accession>
<reference evidence="2 3" key="1">
    <citation type="submission" date="2021-06" db="EMBL/GenBank/DDBJ databases">
        <authorList>
            <person name="Palmer J.M."/>
        </authorList>
    </citation>
    <scope>NUCLEOTIDE SEQUENCE [LARGE SCALE GENOMIC DNA]</scope>
    <source>
        <strain evidence="2 3">AS_MEX2019</strain>
        <tissue evidence="2">Muscle</tissue>
    </source>
</reference>
<proteinExistence type="predicted"/>
<gene>
    <name evidence="2" type="ORF">AMECASPLE_012965</name>
</gene>
<organism evidence="2 3">
    <name type="scientific">Ameca splendens</name>
    <dbReference type="NCBI Taxonomy" id="208324"/>
    <lineage>
        <taxon>Eukaryota</taxon>
        <taxon>Metazoa</taxon>
        <taxon>Chordata</taxon>
        <taxon>Craniata</taxon>
        <taxon>Vertebrata</taxon>
        <taxon>Euteleostomi</taxon>
        <taxon>Actinopterygii</taxon>
        <taxon>Neopterygii</taxon>
        <taxon>Teleostei</taxon>
        <taxon>Neoteleostei</taxon>
        <taxon>Acanthomorphata</taxon>
        <taxon>Ovalentaria</taxon>
        <taxon>Atherinomorphae</taxon>
        <taxon>Cyprinodontiformes</taxon>
        <taxon>Goodeidae</taxon>
        <taxon>Ameca</taxon>
    </lineage>
</organism>
<comment type="caution">
    <text evidence="2">The sequence shown here is derived from an EMBL/GenBank/DDBJ whole genome shotgun (WGS) entry which is preliminary data.</text>
</comment>
<protein>
    <submittedName>
        <fullName evidence="2">Uncharacterized protein</fullName>
    </submittedName>
</protein>
<name>A0ABV0ZKZ7_9TELE</name>